<dbReference type="Proteomes" id="UP001211065">
    <property type="component" value="Unassembled WGS sequence"/>
</dbReference>
<evidence type="ECO:0000313" key="5">
    <source>
        <dbReference type="Proteomes" id="UP001211065"/>
    </source>
</evidence>
<keyword evidence="3" id="KW-0732">Signal</keyword>
<reference evidence="4" key="1">
    <citation type="submission" date="2020-05" db="EMBL/GenBank/DDBJ databases">
        <title>Phylogenomic resolution of chytrid fungi.</title>
        <authorList>
            <person name="Stajich J.E."/>
            <person name="Amses K."/>
            <person name="Simmons R."/>
            <person name="Seto K."/>
            <person name="Myers J."/>
            <person name="Bonds A."/>
            <person name="Quandt C.A."/>
            <person name="Barry K."/>
            <person name="Liu P."/>
            <person name="Grigoriev I."/>
            <person name="Longcore J.E."/>
            <person name="James T.Y."/>
        </authorList>
    </citation>
    <scope>NUCLEOTIDE SEQUENCE</scope>
    <source>
        <strain evidence="4">JEL0476</strain>
    </source>
</reference>
<feature type="coiled-coil region" evidence="1">
    <location>
        <begin position="499"/>
        <end position="527"/>
    </location>
</feature>
<accession>A0AAD5XYR9</accession>
<dbReference type="EMBL" id="JADGJW010000024">
    <property type="protein sequence ID" value="KAJ3227007.1"/>
    <property type="molecule type" value="Genomic_DNA"/>
</dbReference>
<protein>
    <submittedName>
        <fullName evidence="4">Uncharacterized protein</fullName>
    </submittedName>
</protein>
<feature type="signal peptide" evidence="3">
    <location>
        <begin position="1"/>
        <end position="18"/>
    </location>
</feature>
<evidence type="ECO:0000256" key="2">
    <source>
        <dbReference type="SAM" id="MobiDB-lite"/>
    </source>
</evidence>
<dbReference type="AlphaFoldDB" id="A0AAD5XYR9"/>
<organism evidence="4 5">
    <name type="scientific">Clydaea vesicula</name>
    <dbReference type="NCBI Taxonomy" id="447962"/>
    <lineage>
        <taxon>Eukaryota</taxon>
        <taxon>Fungi</taxon>
        <taxon>Fungi incertae sedis</taxon>
        <taxon>Chytridiomycota</taxon>
        <taxon>Chytridiomycota incertae sedis</taxon>
        <taxon>Chytridiomycetes</taxon>
        <taxon>Lobulomycetales</taxon>
        <taxon>Lobulomycetaceae</taxon>
        <taxon>Clydaea</taxon>
    </lineage>
</organism>
<evidence type="ECO:0000256" key="1">
    <source>
        <dbReference type="SAM" id="Coils"/>
    </source>
</evidence>
<sequence length="533" mass="61291">MIIYSIINLISLSALTLATLTSCPLKGSCPYYSEHHAKTEELHQSVHCPLKNGNCPYYNKHKSDESLNELLVNEDHKCPISSKCSFYNDLKNGVDVQVNWKNEKCPISKSCPYYAHLKDGEAYLSECPVLHKCPQLYKETRNNSHHVHGDPNKCPHLKSQKPSKEDEDLTLKKTKLPHHHQRMHSEEVKLGGCPLEGSCPWYSAHKSSHHETVTQGCPASNCPYYDKHKRDSTVDELLTEDHHECPLHEKCNILRRKKINVDWSNSNCPLNEKCPYYQKLKGKENDLTHCPVISNCPHFAKEMHQKKEPASNSGCPLNGACPWYKEHKESHKYDNKEGCLLSDKCPYYKKHKEDATVEDLMTEKQHECPLHNKCPLYKAHKEGNESEIDWNGTNCPLNEKWFVNPYYKKVKKTDKHDHCPLLQNCPHYSKSSDSKKKLNVTREKVIIDSSFSASDVKGGSSTCPHLKYQKGDRKVFVENEIPLGDHPKAGNDILKCPHMRKKLEKVKNEEEDAIEIIEEVVENIFEEVEHDEL</sequence>
<keyword evidence="5" id="KW-1185">Reference proteome</keyword>
<keyword evidence="1" id="KW-0175">Coiled coil</keyword>
<evidence type="ECO:0000256" key="3">
    <source>
        <dbReference type="SAM" id="SignalP"/>
    </source>
</evidence>
<gene>
    <name evidence="4" type="ORF">HK099_003630</name>
</gene>
<proteinExistence type="predicted"/>
<feature type="compositionally biased region" description="Basic and acidic residues" evidence="2">
    <location>
        <begin position="142"/>
        <end position="153"/>
    </location>
</feature>
<evidence type="ECO:0000313" key="4">
    <source>
        <dbReference type="EMBL" id="KAJ3227007.1"/>
    </source>
</evidence>
<feature type="chain" id="PRO_5042259506" evidence="3">
    <location>
        <begin position="19"/>
        <end position="533"/>
    </location>
</feature>
<comment type="caution">
    <text evidence="4">The sequence shown here is derived from an EMBL/GenBank/DDBJ whole genome shotgun (WGS) entry which is preliminary data.</text>
</comment>
<feature type="region of interest" description="Disordered" evidence="2">
    <location>
        <begin position="142"/>
        <end position="168"/>
    </location>
</feature>
<name>A0AAD5XYR9_9FUNG</name>